<keyword evidence="4" id="KW-1003">Cell membrane</keyword>
<feature type="transmembrane region" description="Helical" evidence="10">
    <location>
        <begin position="12"/>
        <end position="30"/>
    </location>
</feature>
<keyword evidence="6" id="KW-0653">Protein transport</keyword>
<dbReference type="AlphaFoldDB" id="A0A1G7IF14"/>
<protein>
    <submittedName>
        <fullName evidence="11">Preprotein translocase subunit YajC</fullName>
    </submittedName>
</protein>
<dbReference type="GO" id="GO:0005886">
    <property type="term" value="C:plasma membrane"/>
    <property type="evidence" value="ECO:0007669"/>
    <property type="project" value="UniProtKB-SubCell"/>
</dbReference>
<dbReference type="Pfam" id="PF02699">
    <property type="entry name" value="YajC"/>
    <property type="match status" value="1"/>
</dbReference>
<dbReference type="PANTHER" id="PTHR33909">
    <property type="entry name" value="SEC TRANSLOCON ACCESSORY COMPLEX SUBUNIT YAJC"/>
    <property type="match status" value="1"/>
</dbReference>
<evidence type="ECO:0000256" key="8">
    <source>
        <dbReference type="ARBA" id="ARBA00023010"/>
    </source>
</evidence>
<evidence type="ECO:0000256" key="10">
    <source>
        <dbReference type="SAM" id="Phobius"/>
    </source>
</evidence>
<evidence type="ECO:0000256" key="1">
    <source>
        <dbReference type="ARBA" id="ARBA00004162"/>
    </source>
</evidence>
<name>A0A1G7IF14_9FIRM</name>
<evidence type="ECO:0000256" key="2">
    <source>
        <dbReference type="ARBA" id="ARBA00006742"/>
    </source>
</evidence>
<evidence type="ECO:0000313" key="12">
    <source>
        <dbReference type="Proteomes" id="UP000243333"/>
    </source>
</evidence>
<evidence type="ECO:0000256" key="9">
    <source>
        <dbReference type="ARBA" id="ARBA00023136"/>
    </source>
</evidence>
<gene>
    <name evidence="11" type="ORF">SAMN05660235_00501</name>
</gene>
<evidence type="ECO:0000313" key="11">
    <source>
        <dbReference type="EMBL" id="SDF11233.1"/>
    </source>
</evidence>
<dbReference type="PRINTS" id="PR01853">
    <property type="entry name" value="YAJCTRNLCASE"/>
</dbReference>
<keyword evidence="5 10" id="KW-0812">Transmembrane</keyword>
<comment type="subcellular location">
    <subcellularLocation>
        <location evidence="1">Cell membrane</location>
        <topology evidence="1">Single-pass membrane protein</topology>
    </subcellularLocation>
</comment>
<dbReference type="RefSeq" id="WP_093687772.1">
    <property type="nucleotide sequence ID" value="NZ_FNBU01000002.1"/>
</dbReference>
<dbReference type="NCBIfam" id="TIGR00739">
    <property type="entry name" value="yajC"/>
    <property type="match status" value="1"/>
</dbReference>
<accession>A0A1G7IF14</accession>
<keyword evidence="9 10" id="KW-0472">Membrane</keyword>
<comment type="similarity">
    <text evidence="2">Belongs to the YajC family.</text>
</comment>
<reference evidence="12" key="1">
    <citation type="submission" date="2016-10" db="EMBL/GenBank/DDBJ databases">
        <authorList>
            <person name="Varghese N."/>
            <person name="Submissions S."/>
        </authorList>
    </citation>
    <scope>NUCLEOTIDE SEQUENCE [LARGE SCALE GENOMIC DNA]</scope>
    <source>
        <strain evidence="12">DSM 23256</strain>
    </source>
</reference>
<dbReference type="Proteomes" id="UP000243333">
    <property type="component" value="Unassembled WGS sequence"/>
</dbReference>
<dbReference type="EMBL" id="FNBU01000002">
    <property type="protein sequence ID" value="SDF11233.1"/>
    <property type="molecule type" value="Genomic_DNA"/>
</dbReference>
<organism evidence="11 12">
    <name type="scientific">Sporolituus thermophilus DSM 23256</name>
    <dbReference type="NCBI Taxonomy" id="1123285"/>
    <lineage>
        <taxon>Bacteria</taxon>
        <taxon>Bacillati</taxon>
        <taxon>Bacillota</taxon>
        <taxon>Negativicutes</taxon>
        <taxon>Selenomonadales</taxon>
        <taxon>Sporomusaceae</taxon>
        <taxon>Sporolituus</taxon>
    </lineage>
</organism>
<dbReference type="GO" id="GO:0015031">
    <property type="term" value="P:protein transport"/>
    <property type="evidence" value="ECO:0007669"/>
    <property type="project" value="UniProtKB-KW"/>
</dbReference>
<proteinExistence type="inferred from homology"/>
<evidence type="ECO:0000256" key="3">
    <source>
        <dbReference type="ARBA" id="ARBA00022448"/>
    </source>
</evidence>
<evidence type="ECO:0000256" key="6">
    <source>
        <dbReference type="ARBA" id="ARBA00022927"/>
    </source>
</evidence>
<keyword evidence="8" id="KW-0811">Translocation</keyword>
<dbReference type="InterPro" id="IPR003849">
    <property type="entry name" value="Preprotein_translocase_YajC"/>
</dbReference>
<evidence type="ECO:0000256" key="4">
    <source>
        <dbReference type="ARBA" id="ARBA00022475"/>
    </source>
</evidence>
<dbReference type="STRING" id="1123285.SAMN05660235_00501"/>
<evidence type="ECO:0000256" key="5">
    <source>
        <dbReference type="ARBA" id="ARBA00022692"/>
    </source>
</evidence>
<dbReference type="PANTHER" id="PTHR33909:SF1">
    <property type="entry name" value="SEC TRANSLOCON ACCESSORY COMPLEX SUBUNIT YAJC"/>
    <property type="match status" value="1"/>
</dbReference>
<evidence type="ECO:0000256" key="7">
    <source>
        <dbReference type="ARBA" id="ARBA00022989"/>
    </source>
</evidence>
<keyword evidence="7 10" id="KW-1133">Transmembrane helix</keyword>
<sequence length="101" mass="11496">MPEFSPEVLQFIQASWPIVLMGVIFYFLLYRPQQKEQKKRTEMLNALKKGDRIVTIGGIYGTITAINDKVVTLKVADKVEIEIARTAVSHHQNPQKNGNNK</sequence>
<dbReference type="SMART" id="SM01323">
    <property type="entry name" value="YajC"/>
    <property type="match status" value="1"/>
</dbReference>
<keyword evidence="3" id="KW-0813">Transport</keyword>
<keyword evidence="12" id="KW-1185">Reference proteome</keyword>
<dbReference type="OrthoDB" id="9800132at2"/>